<evidence type="ECO:0000313" key="2">
    <source>
        <dbReference type="Proteomes" id="UP001500711"/>
    </source>
</evidence>
<dbReference type="Pfam" id="PF00494">
    <property type="entry name" value="SQS_PSY"/>
    <property type="match status" value="1"/>
</dbReference>
<dbReference type="Gene3D" id="1.10.600.10">
    <property type="entry name" value="Farnesyl Diphosphate Synthase"/>
    <property type="match status" value="1"/>
</dbReference>
<accession>A0ABP7CE98</accession>
<dbReference type="InterPro" id="IPR002060">
    <property type="entry name" value="Squ/phyt_synthse"/>
</dbReference>
<reference evidence="2" key="1">
    <citation type="journal article" date="2019" name="Int. J. Syst. Evol. Microbiol.">
        <title>The Global Catalogue of Microorganisms (GCM) 10K type strain sequencing project: providing services to taxonomists for standard genome sequencing and annotation.</title>
        <authorList>
            <consortium name="The Broad Institute Genomics Platform"/>
            <consortium name="The Broad Institute Genome Sequencing Center for Infectious Disease"/>
            <person name="Wu L."/>
            <person name="Ma J."/>
        </authorList>
    </citation>
    <scope>NUCLEOTIDE SEQUENCE [LARGE SCALE GENOMIC DNA]</scope>
    <source>
        <strain evidence="2">JCM 17494</strain>
    </source>
</reference>
<dbReference type="EMBL" id="BAABBE010000072">
    <property type="protein sequence ID" value="GAA3688771.1"/>
    <property type="molecule type" value="Genomic_DNA"/>
</dbReference>
<dbReference type="Proteomes" id="UP001500711">
    <property type="component" value="Unassembled WGS sequence"/>
</dbReference>
<evidence type="ECO:0000313" key="1">
    <source>
        <dbReference type="EMBL" id="GAA3688771.1"/>
    </source>
</evidence>
<comment type="caution">
    <text evidence="1">The sequence shown here is derived from an EMBL/GenBank/DDBJ whole genome shotgun (WGS) entry which is preliminary data.</text>
</comment>
<proteinExistence type="predicted"/>
<organism evidence="1 2">
    <name type="scientific">Lentzea roselyniae</name>
    <dbReference type="NCBI Taxonomy" id="531940"/>
    <lineage>
        <taxon>Bacteria</taxon>
        <taxon>Bacillati</taxon>
        <taxon>Actinomycetota</taxon>
        <taxon>Actinomycetes</taxon>
        <taxon>Pseudonocardiales</taxon>
        <taxon>Pseudonocardiaceae</taxon>
        <taxon>Lentzea</taxon>
    </lineage>
</organism>
<dbReference type="SUPFAM" id="SSF48576">
    <property type="entry name" value="Terpenoid synthases"/>
    <property type="match status" value="1"/>
</dbReference>
<name>A0ABP7CE98_9PSEU</name>
<protein>
    <submittedName>
        <fullName evidence="1">Phytoene/squalene synthase family protein</fullName>
    </submittedName>
</protein>
<sequence length="308" mass="34240">MRVRTNPLDDAGIYEPDIRAAFELCRVLHAAYGGTSYFAAQLLPRAKRCHVDSLYAFALFATRSADNPVAAWSLRDRVCAELDAGTPSDPITRALDHTMRVWGIPVEHVDTFFRSLLMDMTVEGYTTFEELREYVWCSAVLGLQMVPLLEPLSDDAPERVATLAEAFQLTNVVRDLADDLRRGRLYLPSADLAHFGVTRAELEAGVMTPEFQELIKFEIGRVRALYRFAEDGIEAVTPSSRPCLRTAAAWYCSVLDEIEAADYRVLDPRVAARLSRRTMPVASAGSEPFGLRRKAGDPLPGLLVELSA</sequence>
<dbReference type="InterPro" id="IPR008949">
    <property type="entry name" value="Isoprenoid_synthase_dom_sf"/>
</dbReference>
<keyword evidence="2" id="KW-1185">Reference proteome</keyword>
<gene>
    <name evidence="1" type="ORF">GCM10022267_89430</name>
</gene>
<dbReference type="PANTHER" id="PTHR31480">
    <property type="entry name" value="BIFUNCTIONAL LYCOPENE CYCLASE/PHYTOENE SYNTHASE"/>
    <property type="match status" value="1"/>
</dbReference>
<dbReference type="RefSeq" id="WP_346137226.1">
    <property type="nucleotide sequence ID" value="NZ_BAABBE010000072.1"/>
</dbReference>